<dbReference type="Proteomes" id="UP001365542">
    <property type="component" value="Unassembled WGS sequence"/>
</dbReference>
<dbReference type="AlphaFoldDB" id="A0AAV9XPN6"/>
<comment type="caution">
    <text evidence="1">The sequence shown here is derived from an EMBL/GenBank/DDBJ whole genome shotgun (WGS) entry which is preliminary data.</text>
</comment>
<sequence length="252" mass="28648">MPYDLEPEIRQCRRDSFNDGASLRPVFCTTSLSTEDIKSLIQATHVDLETWSPSFVFLDTANSTPSSLTDITHATRHPSPPLTSPFSSTWTPRDFYNYFNLHLRADPTTLDRQKTKFANFTFLILSPATLASPSLPVTVCTDAPDFYESPDTPILKVREMPFVEVVQVIDCYELCIQCISEYGLAKTMSQQPIANLVDVEYTEHGYIGRLATVDQMRANRFKAVRQWEEVLKSEGLEEETKARVESVVYKDE</sequence>
<name>A0AAV9XPN6_9PEZI</name>
<organism evidence="1 2">
    <name type="scientific">Orbilia ellipsospora</name>
    <dbReference type="NCBI Taxonomy" id="2528407"/>
    <lineage>
        <taxon>Eukaryota</taxon>
        <taxon>Fungi</taxon>
        <taxon>Dikarya</taxon>
        <taxon>Ascomycota</taxon>
        <taxon>Pezizomycotina</taxon>
        <taxon>Orbiliomycetes</taxon>
        <taxon>Orbiliales</taxon>
        <taxon>Orbiliaceae</taxon>
        <taxon>Orbilia</taxon>
    </lineage>
</organism>
<evidence type="ECO:0000313" key="2">
    <source>
        <dbReference type="Proteomes" id="UP001365542"/>
    </source>
</evidence>
<proteinExistence type="predicted"/>
<accession>A0AAV9XPN6</accession>
<reference evidence="1 2" key="1">
    <citation type="submission" date="2019-10" db="EMBL/GenBank/DDBJ databases">
        <authorList>
            <person name="Palmer J.M."/>
        </authorList>
    </citation>
    <scope>NUCLEOTIDE SEQUENCE [LARGE SCALE GENOMIC DNA]</scope>
    <source>
        <strain evidence="1 2">TWF694</strain>
    </source>
</reference>
<gene>
    <name evidence="1" type="ORF">TWF694_000784</name>
</gene>
<dbReference type="EMBL" id="JAVHJO010000001">
    <property type="protein sequence ID" value="KAK6544074.1"/>
    <property type="molecule type" value="Genomic_DNA"/>
</dbReference>
<evidence type="ECO:0000313" key="1">
    <source>
        <dbReference type="EMBL" id="KAK6544074.1"/>
    </source>
</evidence>
<keyword evidence="2" id="KW-1185">Reference proteome</keyword>
<protein>
    <submittedName>
        <fullName evidence="1">Uncharacterized protein</fullName>
    </submittedName>
</protein>